<dbReference type="Gene3D" id="3.10.180.10">
    <property type="entry name" value="2,3-Dihydroxybiphenyl 1,2-Dioxygenase, domain 1"/>
    <property type="match status" value="2"/>
</dbReference>
<sequence>MQIRWLTAFLDFGASVFGTEVTYWRAITGSTVSPPRGEHREFATLEPFSGDAHLRVQRIRDGDGGVHLDIHVDDPRAAAIEADELGARMVADHPTHLVYDSPAGMRFCLVPAAGSPRRARPIRWPEDTISIIDQICIDVAAPLFDREVVFWSRLTGWPTQRRARAEFVALRRDPALSLGILLQRLDFADNCDEGAEIKKGADTRKVPGRASAHLDLATTSVDDEVGRHEDWGARVVARYPSWTVMTDPGGRHYCITDRNPRTGQ</sequence>
<dbReference type="InterPro" id="IPR041581">
    <property type="entry name" value="Glyoxalase_6"/>
</dbReference>
<evidence type="ECO:0000313" key="2">
    <source>
        <dbReference type="EMBL" id="RPA59476.1"/>
    </source>
</evidence>
<dbReference type="OrthoDB" id="3286168at2"/>
<dbReference type="PANTHER" id="PTHR35908:SF1">
    <property type="entry name" value="CONSERVED PROTEIN"/>
    <property type="match status" value="1"/>
</dbReference>
<feature type="domain" description="Glyoxalase-like" evidence="1">
    <location>
        <begin position="14"/>
        <end position="110"/>
    </location>
</feature>
<protein>
    <submittedName>
        <fullName evidence="2">VOC family protein</fullName>
    </submittedName>
</protein>
<reference evidence="2 3" key="1">
    <citation type="submission" date="2018-11" db="EMBL/GenBank/DDBJ databases">
        <title>Draft genome sequence of Gordonia sp. RS15-1S isolated from rice stems.</title>
        <authorList>
            <person name="Muangham S."/>
        </authorList>
    </citation>
    <scope>NUCLEOTIDE SEQUENCE [LARGE SCALE GENOMIC DNA]</scope>
    <source>
        <strain evidence="2 3">RS15-1S</strain>
    </source>
</reference>
<dbReference type="Pfam" id="PF18029">
    <property type="entry name" value="Glyoxalase_6"/>
    <property type="match status" value="2"/>
</dbReference>
<evidence type="ECO:0000259" key="1">
    <source>
        <dbReference type="Pfam" id="PF18029"/>
    </source>
</evidence>
<organism evidence="2 3">
    <name type="scientific">Gordonia oryzae</name>
    <dbReference type="NCBI Taxonomy" id="2487349"/>
    <lineage>
        <taxon>Bacteria</taxon>
        <taxon>Bacillati</taxon>
        <taxon>Actinomycetota</taxon>
        <taxon>Actinomycetes</taxon>
        <taxon>Mycobacteriales</taxon>
        <taxon>Gordoniaceae</taxon>
        <taxon>Gordonia</taxon>
    </lineage>
</organism>
<dbReference type="InterPro" id="IPR029068">
    <property type="entry name" value="Glyas_Bleomycin-R_OHBP_Dase"/>
</dbReference>
<accession>A0A3N4GFP6</accession>
<proteinExistence type="predicted"/>
<dbReference type="Proteomes" id="UP000267536">
    <property type="component" value="Unassembled WGS sequence"/>
</dbReference>
<dbReference type="RefSeq" id="WP_123930716.1">
    <property type="nucleotide sequence ID" value="NZ_JBPSDP010000008.1"/>
</dbReference>
<dbReference type="AlphaFoldDB" id="A0A3N4GFP6"/>
<evidence type="ECO:0000313" key="3">
    <source>
        <dbReference type="Proteomes" id="UP000267536"/>
    </source>
</evidence>
<keyword evidence="3" id="KW-1185">Reference proteome</keyword>
<dbReference type="PANTHER" id="PTHR35908">
    <property type="entry name" value="HYPOTHETICAL FUSION PROTEIN"/>
    <property type="match status" value="1"/>
</dbReference>
<name>A0A3N4GFP6_9ACTN</name>
<comment type="caution">
    <text evidence="2">The sequence shown here is derived from an EMBL/GenBank/DDBJ whole genome shotgun (WGS) entry which is preliminary data.</text>
</comment>
<gene>
    <name evidence="2" type="ORF">EF294_13405</name>
</gene>
<feature type="domain" description="Glyoxalase-like" evidence="1">
    <location>
        <begin position="134"/>
        <end position="256"/>
    </location>
</feature>
<dbReference type="EMBL" id="RKMH01000009">
    <property type="protein sequence ID" value="RPA59476.1"/>
    <property type="molecule type" value="Genomic_DNA"/>
</dbReference>